<organism evidence="3 4">
    <name type="scientific">Mucuna pruriens</name>
    <name type="common">Velvet bean</name>
    <name type="synonym">Dolichos pruriens</name>
    <dbReference type="NCBI Taxonomy" id="157652"/>
    <lineage>
        <taxon>Eukaryota</taxon>
        <taxon>Viridiplantae</taxon>
        <taxon>Streptophyta</taxon>
        <taxon>Embryophyta</taxon>
        <taxon>Tracheophyta</taxon>
        <taxon>Spermatophyta</taxon>
        <taxon>Magnoliopsida</taxon>
        <taxon>eudicotyledons</taxon>
        <taxon>Gunneridae</taxon>
        <taxon>Pentapetalae</taxon>
        <taxon>rosids</taxon>
        <taxon>fabids</taxon>
        <taxon>Fabales</taxon>
        <taxon>Fabaceae</taxon>
        <taxon>Papilionoideae</taxon>
        <taxon>50 kb inversion clade</taxon>
        <taxon>NPAAA clade</taxon>
        <taxon>indigoferoid/millettioid clade</taxon>
        <taxon>Phaseoleae</taxon>
        <taxon>Mucuna</taxon>
    </lineage>
</organism>
<dbReference type="InterPro" id="IPR039537">
    <property type="entry name" value="Retrotran_Ty1/copia-like"/>
</dbReference>
<evidence type="ECO:0000313" key="4">
    <source>
        <dbReference type="Proteomes" id="UP000257109"/>
    </source>
</evidence>
<evidence type="ECO:0000313" key="3">
    <source>
        <dbReference type="EMBL" id="RDX84124.1"/>
    </source>
</evidence>
<feature type="transmembrane region" description="Helical" evidence="1">
    <location>
        <begin position="164"/>
        <end position="191"/>
    </location>
</feature>
<comment type="caution">
    <text evidence="3">The sequence shown here is derived from an EMBL/GenBank/DDBJ whole genome shotgun (WGS) entry which is preliminary data.</text>
</comment>
<dbReference type="InterPro" id="IPR057670">
    <property type="entry name" value="SH3_retrovirus"/>
</dbReference>
<proteinExistence type="predicted"/>
<accession>A0A371G0M4</accession>
<evidence type="ECO:0000256" key="1">
    <source>
        <dbReference type="SAM" id="Phobius"/>
    </source>
</evidence>
<sequence>MVTIKGFTKRSTFEGKPFTMSSHGEYCTYCKRLGHTKNTCYKFYGKEKENIVEHPSTLQLDQDIQAFIKKEMDRLRTLLNSISKPLSLCGLTIKKRFHKATRSLILGQPQKLGQLLKFDFTINILDIHHLGYLRQCFHIYLQKSLSSLLSVMFVNFQSTIVQHFLLVIIIKVLNLLTLFILMCGCQLVTLYRGLSGLYRLLMIVLVYQIFIDFFYFIKNQFDKSIKRLQSDNDTKFVNLEFFKFPKDNGVVHELTCVNTPQQNGVAKTKNHHLLEVAKALLFQMFGEIALTTTYLINRLPTRVLNGISSIKHMLSFFPSPHLMLSLPCRVFGCVTFVHSHNPHCGKLEPRAVKHVFIGYPSIKKRFKCYHFSSRRVFISIDVTFHETCHSLLVLHFRGRDVYLFMKHVILVSEQVQLFELDVSILENPIEDSFIIAIDAIKTPTFVQEALKDEN</sequence>
<keyword evidence="4" id="KW-1185">Reference proteome</keyword>
<dbReference type="InterPro" id="IPR036397">
    <property type="entry name" value="RNaseH_sf"/>
</dbReference>
<evidence type="ECO:0000259" key="2">
    <source>
        <dbReference type="Pfam" id="PF25597"/>
    </source>
</evidence>
<dbReference type="InterPro" id="IPR012337">
    <property type="entry name" value="RNaseH-like_sf"/>
</dbReference>
<dbReference type="OrthoDB" id="1750639at2759"/>
<protein>
    <recommendedName>
        <fullName evidence="2">Retroviral polymerase SH3-like domain-containing protein</fullName>
    </recommendedName>
</protein>
<reference evidence="3" key="1">
    <citation type="submission" date="2018-05" db="EMBL/GenBank/DDBJ databases">
        <title>Draft genome of Mucuna pruriens seed.</title>
        <authorList>
            <person name="Nnadi N.E."/>
            <person name="Vos R."/>
            <person name="Hasami M.H."/>
            <person name="Devisetty U.K."/>
            <person name="Aguiy J.C."/>
        </authorList>
    </citation>
    <scope>NUCLEOTIDE SEQUENCE [LARGE SCALE GENOMIC DNA]</scope>
    <source>
        <strain evidence="3">JCA_2017</strain>
    </source>
</reference>
<keyword evidence="1" id="KW-1133">Transmembrane helix</keyword>
<keyword evidence="1" id="KW-0812">Transmembrane</keyword>
<keyword evidence="1" id="KW-0472">Membrane</keyword>
<feature type="non-terminal residue" evidence="3">
    <location>
        <position position="454"/>
    </location>
</feature>
<dbReference type="Gene3D" id="3.30.420.10">
    <property type="entry name" value="Ribonuclease H-like superfamily/Ribonuclease H"/>
    <property type="match status" value="1"/>
</dbReference>
<dbReference type="SUPFAM" id="SSF53098">
    <property type="entry name" value="Ribonuclease H-like"/>
    <property type="match status" value="1"/>
</dbReference>
<feature type="transmembrane region" description="Helical" evidence="1">
    <location>
        <begin position="197"/>
        <end position="217"/>
    </location>
</feature>
<dbReference type="AlphaFoldDB" id="A0A371G0M4"/>
<dbReference type="GO" id="GO:0003676">
    <property type="term" value="F:nucleic acid binding"/>
    <property type="evidence" value="ECO:0007669"/>
    <property type="project" value="InterPro"/>
</dbReference>
<feature type="domain" description="Retroviral polymerase SH3-like" evidence="2">
    <location>
        <begin position="333"/>
        <end position="387"/>
    </location>
</feature>
<gene>
    <name evidence="3" type="ORF">CR513_34877</name>
</gene>
<dbReference type="PANTHER" id="PTHR42648">
    <property type="entry name" value="TRANSPOSASE, PUTATIVE-RELATED"/>
    <property type="match status" value="1"/>
</dbReference>
<dbReference type="STRING" id="157652.A0A371G0M4"/>
<dbReference type="Proteomes" id="UP000257109">
    <property type="component" value="Unassembled WGS sequence"/>
</dbReference>
<dbReference type="PANTHER" id="PTHR42648:SF31">
    <property type="entry name" value="RNA-DIRECTED DNA POLYMERASE"/>
    <property type="match status" value="1"/>
</dbReference>
<dbReference type="Pfam" id="PF25597">
    <property type="entry name" value="SH3_retrovirus"/>
    <property type="match status" value="1"/>
</dbReference>
<name>A0A371G0M4_MUCPR</name>
<dbReference type="EMBL" id="QJKJ01007144">
    <property type="protein sequence ID" value="RDX84124.1"/>
    <property type="molecule type" value="Genomic_DNA"/>
</dbReference>